<keyword evidence="3" id="KW-1185">Reference proteome</keyword>
<evidence type="ECO:0008006" key="4">
    <source>
        <dbReference type="Google" id="ProtNLM"/>
    </source>
</evidence>
<evidence type="ECO:0000313" key="2">
    <source>
        <dbReference type="EnsemblPlants" id="KRH65265"/>
    </source>
</evidence>
<dbReference type="AlphaFoldDB" id="A0A0R0KEF4"/>
<dbReference type="InterPro" id="IPR052929">
    <property type="entry name" value="RNase_H-like_EbsB-rel"/>
</dbReference>
<sequence>MSSVYKAMRRETVALSMVTDACNPSGKIVAVLWCLWHRRNEKLWNGVEKPINICLQFAIQHVHDWKIAHWRNLTSSNQSFRNYSLWTKPPIDHMKCNVDTAIFHETRLFEAITLLSEINWTSDMQFDNIIFEIDCKPVADSINSRRFQNTEVGDILRSCPAKLSNFQSC</sequence>
<dbReference type="PANTHER" id="PTHR47074">
    <property type="entry name" value="BNAC02G40300D PROTEIN"/>
    <property type="match status" value="1"/>
</dbReference>
<dbReference type="EnsemblPlants" id="KRH65265">
    <property type="protein sequence ID" value="KRH65265"/>
    <property type="gene ID" value="GLYMA_03G023600"/>
</dbReference>
<proteinExistence type="predicted"/>
<gene>
    <name evidence="1" type="ORF">GLYMA_03G023600</name>
</gene>
<reference evidence="1 2" key="1">
    <citation type="journal article" date="2010" name="Nature">
        <title>Genome sequence of the palaeopolyploid soybean.</title>
        <authorList>
            <person name="Schmutz J."/>
            <person name="Cannon S.B."/>
            <person name="Schlueter J."/>
            <person name="Ma J."/>
            <person name="Mitros T."/>
            <person name="Nelson W."/>
            <person name="Hyten D.L."/>
            <person name="Song Q."/>
            <person name="Thelen J.J."/>
            <person name="Cheng J."/>
            <person name="Xu D."/>
            <person name="Hellsten U."/>
            <person name="May G.D."/>
            <person name="Yu Y."/>
            <person name="Sakurai T."/>
            <person name="Umezawa T."/>
            <person name="Bhattacharyya M.K."/>
            <person name="Sandhu D."/>
            <person name="Valliyodan B."/>
            <person name="Lindquist E."/>
            <person name="Peto M."/>
            <person name="Grant D."/>
            <person name="Shu S."/>
            <person name="Goodstein D."/>
            <person name="Barry K."/>
            <person name="Futrell-Griggs M."/>
            <person name="Abernathy B."/>
            <person name="Du J."/>
            <person name="Tian Z."/>
            <person name="Zhu L."/>
            <person name="Gill N."/>
            <person name="Joshi T."/>
            <person name="Libault M."/>
            <person name="Sethuraman A."/>
            <person name="Zhang X.-C."/>
            <person name="Shinozaki K."/>
            <person name="Nguyen H.T."/>
            <person name="Wing R.A."/>
            <person name="Cregan P."/>
            <person name="Specht J."/>
            <person name="Grimwood J."/>
            <person name="Rokhsar D."/>
            <person name="Stacey G."/>
            <person name="Shoemaker R.C."/>
            <person name="Jackson S.A."/>
        </authorList>
    </citation>
    <scope>NUCLEOTIDE SEQUENCE</scope>
    <source>
        <strain evidence="2">cv. Williams 82</strain>
        <tissue evidence="1">Callus</tissue>
    </source>
</reference>
<accession>A0A0R0KEF4</accession>
<dbReference type="OMA" id="EKPINIC"/>
<evidence type="ECO:0000313" key="3">
    <source>
        <dbReference type="Proteomes" id="UP000008827"/>
    </source>
</evidence>
<dbReference type="Proteomes" id="UP000008827">
    <property type="component" value="Chromosome 3"/>
</dbReference>
<dbReference type="SMR" id="A0A0R0KEF4"/>
<dbReference type="InParanoid" id="A0A0R0KEF4"/>
<dbReference type="Gramene" id="KRH65265">
    <property type="protein sequence ID" value="KRH65265"/>
    <property type="gene ID" value="GLYMA_03G023600"/>
</dbReference>
<dbReference type="PANTHER" id="PTHR47074:SF48">
    <property type="entry name" value="POLYNUCLEOTIDYL TRANSFERASE, RIBONUCLEASE H-LIKE SUPERFAMILY PROTEIN"/>
    <property type="match status" value="1"/>
</dbReference>
<dbReference type="EMBL" id="CM000836">
    <property type="protein sequence ID" value="KRH65265.1"/>
    <property type="molecule type" value="Genomic_DNA"/>
</dbReference>
<reference evidence="2" key="2">
    <citation type="submission" date="2018-02" db="UniProtKB">
        <authorList>
            <consortium name="EnsemblPlants"/>
        </authorList>
    </citation>
    <scope>IDENTIFICATION</scope>
    <source>
        <strain evidence="2">Williams 82</strain>
    </source>
</reference>
<organism evidence="1">
    <name type="scientific">Glycine max</name>
    <name type="common">Soybean</name>
    <name type="synonym">Glycine hispida</name>
    <dbReference type="NCBI Taxonomy" id="3847"/>
    <lineage>
        <taxon>Eukaryota</taxon>
        <taxon>Viridiplantae</taxon>
        <taxon>Streptophyta</taxon>
        <taxon>Embryophyta</taxon>
        <taxon>Tracheophyta</taxon>
        <taxon>Spermatophyta</taxon>
        <taxon>Magnoliopsida</taxon>
        <taxon>eudicotyledons</taxon>
        <taxon>Gunneridae</taxon>
        <taxon>Pentapetalae</taxon>
        <taxon>rosids</taxon>
        <taxon>fabids</taxon>
        <taxon>Fabales</taxon>
        <taxon>Fabaceae</taxon>
        <taxon>Papilionoideae</taxon>
        <taxon>50 kb inversion clade</taxon>
        <taxon>NPAAA clade</taxon>
        <taxon>indigoferoid/millettioid clade</taxon>
        <taxon>Phaseoleae</taxon>
        <taxon>Glycine</taxon>
        <taxon>Glycine subgen. Soja</taxon>
    </lineage>
</organism>
<protein>
    <recommendedName>
        <fullName evidence="4">RNase H type-1 domain-containing protein</fullName>
    </recommendedName>
</protein>
<name>A0A0R0KEF4_SOYBN</name>
<reference evidence="1" key="3">
    <citation type="submission" date="2018-07" db="EMBL/GenBank/DDBJ databases">
        <title>WGS assembly of Glycine max.</title>
        <authorList>
            <person name="Schmutz J."/>
            <person name="Cannon S."/>
            <person name="Schlueter J."/>
            <person name="Ma J."/>
            <person name="Mitros T."/>
            <person name="Nelson W."/>
            <person name="Hyten D."/>
            <person name="Song Q."/>
            <person name="Thelen J."/>
            <person name="Cheng J."/>
            <person name="Xu D."/>
            <person name="Hellsten U."/>
            <person name="May G."/>
            <person name="Yu Y."/>
            <person name="Sakurai T."/>
            <person name="Umezawa T."/>
            <person name="Bhattacharyya M."/>
            <person name="Sandhu D."/>
            <person name="Valliyodan B."/>
            <person name="Lindquist E."/>
            <person name="Peto M."/>
            <person name="Grant D."/>
            <person name="Shu S."/>
            <person name="Goodstein D."/>
            <person name="Barry K."/>
            <person name="Futrell-Griggs M."/>
            <person name="Abernathy B."/>
            <person name="Du J."/>
            <person name="Tian Z."/>
            <person name="Zhu L."/>
            <person name="Gill N."/>
            <person name="Joshi T."/>
            <person name="Libault M."/>
            <person name="Sethuraman A."/>
            <person name="Zhang X."/>
            <person name="Shinozaki K."/>
            <person name="Nguyen H."/>
            <person name="Wing R."/>
            <person name="Cregan P."/>
            <person name="Specht J."/>
            <person name="Grimwood J."/>
            <person name="Rokhsar D."/>
            <person name="Stacey G."/>
            <person name="Shoemaker R."/>
            <person name="Jackson S."/>
        </authorList>
    </citation>
    <scope>NUCLEOTIDE SEQUENCE</scope>
    <source>
        <tissue evidence="1">Callus</tissue>
    </source>
</reference>
<evidence type="ECO:0000313" key="1">
    <source>
        <dbReference type="EMBL" id="KRH65265.1"/>
    </source>
</evidence>